<comment type="similarity">
    <text evidence="2">Belongs to the ABC transporter superfamily. ABCG family. Eye pigment precursor importer (TC 3.A.1.204) subfamily.</text>
</comment>
<evidence type="ECO:0000256" key="5">
    <source>
        <dbReference type="ARBA" id="ARBA00022741"/>
    </source>
</evidence>
<dbReference type="FunFam" id="3.40.50.300:FF:001077">
    <property type="entry name" value="Uncharacterized protein, isoform A"/>
    <property type="match status" value="1"/>
</dbReference>
<dbReference type="InterPro" id="IPR050352">
    <property type="entry name" value="ABCG_transporters"/>
</dbReference>
<protein>
    <submittedName>
        <fullName evidence="10">ATP-binding cassette sub-family G member 1-like isoform X1</fullName>
    </submittedName>
</protein>
<evidence type="ECO:0000313" key="11">
    <source>
        <dbReference type="Proteomes" id="UP000478052"/>
    </source>
</evidence>
<comment type="caution">
    <text evidence="10">The sequence shown here is derived from an EMBL/GenBank/DDBJ whole genome shotgun (WGS) entry which is preliminary data.</text>
</comment>
<dbReference type="InterPro" id="IPR017871">
    <property type="entry name" value="ABC_transporter-like_CS"/>
</dbReference>
<dbReference type="Pfam" id="PF00005">
    <property type="entry name" value="ABC_tran"/>
    <property type="match status" value="1"/>
</dbReference>
<dbReference type="InterPro" id="IPR027417">
    <property type="entry name" value="P-loop_NTPase"/>
</dbReference>
<dbReference type="InterPro" id="IPR003593">
    <property type="entry name" value="AAA+_ATPase"/>
</dbReference>
<dbReference type="GO" id="GO:0005886">
    <property type="term" value="C:plasma membrane"/>
    <property type="evidence" value="ECO:0007669"/>
    <property type="project" value="TreeGrafter"/>
</dbReference>
<organism evidence="10 11">
    <name type="scientific">Aphis craccivora</name>
    <name type="common">Cowpea aphid</name>
    <dbReference type="NCBI Taxonomy" id="307492"/>
    <lineage>
        <taxon>Eukaryota</taxon>
        <taxon>Metazoa</taxon>
        <taxon>Ecdysozoa</taxon>
        <taxon>Arthropoda</taxon>
        <taxon>Hexapoda</taxon>
        <taxon>Insecta</taxon>
        <taxon>Pterygota</taxon>
        <taxon>Neoptera</taxon>
        <taxon>Paraneoptera</taxon>
        <taxon>Hemiptera</taxon>
        <taxon>Sternorrhyncha</taxon>
        <taxon>Aphidomorpha</taxon>
        <taxon>Aphidoidea</taxon>
        <taxon>Aphididae</taxon>
        <taxon>Aphidini</taxon>
        <taxon>Aphis</taxon>
        <taxon>Aphis</taxon>
    </lineage>
</organism>
<dbReference type="GO" id="GO:0140359">
    <property type="term" value="F:ABC-type transporter activity"/>
    <property type="evidence" value="ECO:0007669"/>
    <property type="project" value="InterPro"/>
</dbReference>
<keyword evidence="3" id="KW-0813">Transport</keyword>
<evidence type="ECO:0000256" key="3">
    <source>
        <dbReference type="ARBA" id="ARBA00022448"/>
    </source>
</evidence>
<evidence type="ECO:0000313" key="10">
    <source>
        <dbReference type="EMBL" id="KAF0748215.1"/>
    </source>
</evidence>
<evidence type="ECO:0000256" key="8">
    <source>
        <dbReference type="ARBA" id="ARBA00023136"/>
    </source>
</evidence>
<comment type="subcellular location">
    <subcellularLocation>
        <location evidence="1">Membrane</location>
        <topology evidence="1">Multi-pass membrane protein</topology>
    </subcellularLocation>
</comment>
<reference evidence="10 11" key="1">
    <citation type="submission" date="2019-08" db="EMBL/GenBank/DDBJ databases">
        <title>Whole genome of Aphis craccivora.</title>
        <authorList>
            <person name="Voronova N.V."/>
            <person name="Shulinski R.S."/>
            <person name="Bandarenka Y.V."/>
            <person name="Zhorov D.G."/>
            <person name="Warner D."/>
        </authorList>
    </citation>
    <scope>NUCLEOTIDE SEQUENCE [LARGE SCALE GENOMIC DNA]</scope>
    <source>
        <strain evidence="10">180601</strain>
        <tissue evidence="10">Whole Body</tissue>
    </source>
</reference>
<dbReference type="InterPro" id="IPR003439">
    <property type="entry name" value="ABC_transporter-like_ATP-bd"/>
</dbReference>
<dbReference type="SUPFAM" id="SSF52540">
    <property type="entry name" value="P-loop containing nucleoside triphosphate hydrolases"/>
    <property type="match status" value="1"/>
</dbReference>
<keyword evidence="8" id="KW-0472">Membrane</keyword>
<sequence length="376" mass="42369">MFNRGKYYRTENNSEDIRTTGLQSLPKKTEVHLSFKSLTYTVNTYRKLKKVKKTILHGIDGSFRSGQLTAIMGPSDCGKSTLLNVLAGYSISGSSGQVYLNESLRDEKQMTNISCYIQQDDYVRDLLTVRESMMVAAHLKLSTTVSAISKASQVEDLLDAIGLSVHGDTITKRLSGGQKKRLSIALELITNPSILFLDEPTTGLDSQSCRNLVSLMTNLAHNEGRTIVCTLHQPSALLFEKFDQVYVLSSGRCIYQGPPKLVIPYFAENSVICPPYHNPADFLIEVAIGEYGTDVLDELFDITKFTNINDRKKCLRISGEDNEAQLDNGAYQKNNNTDNKRLPCKTELFNKPPFYIQAYHLYWRNVIMYKRNKVSE</sequence>
<dbReference type="OrthoDB" id="66620at2759"/>
<keyword evidence="5" id="KW-0547">Nucleotide-binding</keyword>
<dbReference type="Proteomes" id="UP000478052">
    <property type="component" value="Unassembled WGS sequence"/>
</dbReference>
<evidence type="ECO:0000256" key="1">
    <source>
        <dbReference type="ARBA" id="ARBA00004141"/>
    </source>
</evidence>
<evidence type="ECO:0000256" key="2">
    <source>
        <dbReference type="ARBA" id="ARBA00005814"/>
    </source>
</evidence>
<proteinExistence type="inferred from homology"/>
<dbReference type="GO" id="GO:0016887">
    <property type="term" value="F:ATP hydrolysis activity"/>
    <property type="evidence" value="ECO:0007669"/>
    <property type="project" value="InterPro"/>
</dbReference>
<evidence type="ECO:0000256" key="4">
    <source>
        <dbReference type="ARBA" id="ARBA00022692"/>
    </source>
</evidence>
<dbReference type="PANTHER" id="PTHR48041">
    <property type="entry name" value="ABC TRANSPORTER G FAMILY MEMBER 28"/>
    <property type="match status" value="1"/>
</dbReference>
<keyword evidence="6 10" id="KW-0067">ATP-binding</keyword>
<dbReference type="Pfam" id="PF19055">
    <property type="entry name" value="ABC2_membrane_7"/>
    <property type="match status" value="1"/>
</dbReference>
<evidence type="ECO:0000256" key="6">
    <source>
        <dbReference type="ARBA" id="ARBA00022840"/>
    </source>
</evidence>
<keyword evidence="11" id="KW-1185">Reference proteome</keyword>
<gene>
    <name evidence="10" type="ORF">FWK35_00033405</name>
</gene>
<dbReference type="SMART" id="SM00382">
    <property type="entry name" value="AAA"/>
    <property type="match status" value="1"/>
</dbReference>
<feature type="domain" description="ABC transporter" evidence="9">
    <location>
        <begin position="33"/>
        <end position="275"/>
    </location>
</feature>
<evidence type="ECO:0000259" key="9">
    <source>
        <dbReference type="PROSITE" id="PS50893"/>
    </source>
</evidence>
<dbReference type="GO" id="GO:0005524">
    <property type="term" value="F:ATP binding"/>
    <property type="evidence" value="ECO:0007669"/>
    <property type="project" value="UniProtKB-KW"/>
</dbReference>
<dbReference type="CDD" id="cd03213">
    <property type="entry name" value="ABCG_EPDR"/>
    <property type="match status" value="1"/>
</dbReference>
<name>A0A6G0Y378_APHCR</name>
<dbReference type="EMBL" id="VUJU01006565">
    <property type="protein sequence ID" value="KAF0748215.1"/>
    <property type="molecule type" value="Genomic_DNA"/>
</dbReference>
<dbReference type="PANTHER" id="PTHR48041:SF78">
    <property type="entry name" value="ABC TRANSPORTER EXPRESSED IN TRACHEA, ISOFORM A"/>
    <property type="match status" value="1"/>
</dbReference>
<dbReference type="AlphaFoldDB" id="A0A6G0Y378"/>
<dbReference type="Gene3D" id="3.40.50.300">
    <property type="entry name" value="P-loop containing nucleotide triphosphate hydrolases"/>
    <property type="match status" value="1"/>
</dbReference>
<accession>A0A6G0Y378</accession>
<dbReference type="PROSITE" id="PS00211">
    <property type="entry name" value="ABC_TRANSPORTER_1"/>
    <property type="match status" value="1"/>
</dbReference>
<keyword evidence="4" id="KW-0812">Transmembrane</keyword>
<dbReference type="InterPro" id="IPR043926">
    <property type="entry name" value="ABCG_dom"/>
</dbReference>
<evidence type="ECO:0000256" key="7">
    <source>
        <dbReference type="ARBA" id="ARBA00022989"/>
    </source>
</evidence>
<dbReference type="PROSITE" id="PS50893">
    <property type="entry name" value="ABC_TRANSPORTER_2"/>
    <property type="match status" value="1"/>
</dbReference>
<keyword evidence="7" id="KW-1133">Transmembrane helix</keyword>